<keyword evidence="4" id="KW-1185">Reference proteome</keyword>
<dbReference type="AlphaFoldDB" id="A0ABD5UD44"/>
<dbReference type="GO" id="GO:0016787">
    <property type="term" value="F:hydrolase activity"/>
    <property type="evidence" value="ECO:0007669"/>
    <property type="project" value="UniProtKB-KW"/>
</dbReference>
<dbReference type="PANTHER" id="PTHR43798:SF31">
    <property type="entry name" value="AB HYDROLASE SUPERFAMILY PROTEIN YCLE"/>
    <property type="match status" value="1"/>
</dbReference>
<keyword evidence="1 3" id="KW-0378">Hydrolase</keyword>
<dbReference type="PRINTS" id="PR00111">
    <property type="entry name" value="ABHYDROLASE"/>
</dbReference>
<organism evidence="3 4">
    <name type="scientific">Halomarina ordinaria</name>
    <dbReference type="NCBI Taxonomy" id="3033939"/>
    <lineage>
        <taxon>Archaea</taxon>
        <taxon>Methanobacteriati</taxon>
        <taxon>Methanobacteriota</taxon>
        <taxon>Stenosarchaea group</taxon>
        <taxon>Halobacteria</taxon>
        <taxon>Halobacteriales</taxon>
        <taxon>Natronomonadaceae</taxon>
        <taxon>Halomarina</taxon>
    </lineage>
</organism>
<dbReference type="PANTHER" id="PTHR43798">
    <property type="entry name" value="MONOACYLGLYCEROL LIPASE"/>
    <property type="match status" value="1"/>
</dbReference>
<accession>A0ABD5UD44</accession>
<gene>
    <name evidence="3" type="ORF">ACFQHK_16620</name>
</gene>
<proteinExistence type="predicted"/>
<feature type="domain" description="AB hydrolase-1" evidence="2">
    <location>
        <begin position="25"/>
        <end position="261"/>
    </location>
</feature>
<name>A0ABD5UD44_9EURY</name>
<dbReference type="EMBL" id="JBHSXM010000003">
    <property type="protein sequence ID" value="MFC6838108.1"/>
    <property type="molecule type" value="Genomic_DNA"/>
</dbReference>
<dbReference type="RefSeq" id="WP_304449826.1">
    <property type="nucleotide sequence ID" value="NZ_JARRAH010000003.1"/>
</dbReference>
<dbReference type="PRINTS" id="PR00412">
    <property type="entry name" value="EPOXHYDRLASE"/>
</dbReference>
<dbReference type="InterPro" id="IPR000639">
    <property type="entry name" value="Epox_hydrolase-like"/>
</dbReference>
<evidence type="ECO:0000313" key="4">
    <source>
        <dbReference type="Proteomes" id="UP001596406"/>
    </source>
</evidence>
<dbReference type="Pfam" id="PF12697">
    <property type="entry name" value="Abhydrolase_6"/>
    <property type="match status" value="1"/>
</dbReference>
<dbReference type="InterPro" id="IPR029058">
    <property type="entry name" value="AB_hydrolase_fold"/>
</dbReference>
<dbReference type="Proteomes" id="UP001596406">
    <property type="component" value="Unassembled WGS sequence"/>
</dbReference>
<dbReference type="InterPro" id="IPR000073">
    <property type="entry name" value="AB_hydrolase_1"/>
</dbReference>
<dbReference type="SUPFAM" id="SSF53474">
    <property type="entry name" value="alpha/beta-Hydrolases"/>
    <property type="match status" value="1"/>
</dbReference>
<reference evidence="3 4" key="1">
    <citation type="journal article" date="2019" name="Int. J. Syst. Evol. Microbiol.">
        <title>The Global Catalogue of Microorganisms (GCM) 10K type strain sequencing project: providing services to taxonomists for standard genome sequencing and annotation.</title>
        <authorList>
            <consortium name="The Broad Institute Genomics Platform"/>
            <consortium name="The Broad Institute Genome Sequencing Center for Infectious Disease"/>
            <person name="Wu L."/>
            <person name="Ma J."/>
        </authorList>
    </citation>
    <scope>NUCLEOTIDE SEQUENCE [LARGE SCALE GENOMIC DNA]</scope>
    <source>
        <strain evidence="3 4">PSRA2</strain>
    </source>
</reference>
<evidence type="ECO:0000256" key="1">
    <source>
        <dbReference type="ARBA" id="ARBA00022801"/>
    </source>
</evidence>
<dbReference type="Gene3D" id="3.40.50.1820">
    <property type="entry name" value="alpha/beta hydrolase"/>
    <property type="match status" value="1"/>
</dbReference>
<dbReference type="InterPro" id="IPR050266">
    <property type="entry name" value="AB_hydrolase_sf"/>
</dbReference>
<protein>
    <submittedName>
        <fullName evidence="3">Alpha/beta fold hydrolase</fullName>
    </submittedName>
</protein>
<evidence type="ECO:0000259" key="2">
    <source>
        <dbReference type="Pfam" id="PF12697"/>
    </source>
</evidence>
<evidence type="ECO:0000313" key="3">
    <source>
        <dbReference type="EMBL" id="MFC6838108.1"/>
    </source>
</evidence>
<sequence>MATHTVQGGGDVRLRVEDVGEGRPLLLVHGYSQSRLAWRKQFESTLAEDFRLVAPDLRGHGESDKPRDAYDDAALWAADLRAVVEELGLDDVVLVGWSYGGLVVLDYLESFGTDRVAGLTLVGAISSIGTERATEVLAPEYLELLPGFVSTDVEESTATMREFVDLCVHGDLSPAERYFMLGYNVVVPPYVRDGLRNRTVTHREELAELDVPALLVHGAADRVILPEASRRHADLLDDAERSSYPETGHSPFWEAPERFNDELRAFAAGV</sequence>
<comment type="caution">
    <text evidence="3">The sequence shown here is derived from an EMBL/GenBank/DDBJ whole genome shotgun (WGS) entry which is preliminary data.</text>
</comment>